<keyword evidence="1" id="KW-0472">Membrane</keyword>
<name>A0ABR3DR22_NEUIN</name>
<organism evidence="2 3">
    <name type="scientific">Neurospora intermedia</name>
    <dbReference type="NCBI Taxonomy" id="5142"/>
    <lineage>
        <taxon>Eukaryota</taxon>
        <taxon>Fungi</taxon>
        <taxon>Dikarya</taxon>
        <taxon>Ascomycota</taxon>
        <taxon>Pezizomycotina</taxon>
        <taxon>Sordariomycetes</taxon>
        <taxon>Sordariomycetidae</taxon>
        <taxon>Sordariales</taxon>
        <taxon>Sordariaceae</taxon>
        <taxon>Neurospora</taxon>
    </lineage>
</organism>
<proteinExistence type="predicted"/>
<keyword evidence="1" id="KW-1133">Transmembrane helix</keyword>
<feature type="transmembrane region" description="Helical" evidence="1">
    <location>
        <begin position="6"/>
        <end position="32"/>
    </location>
</feature>
<protein>
    <submittedName>
        <fullName evidence="2">Uncharacterized protein</fullName>
    </submittedName>
</protein>
<dbReference type="Proteomes" id="UP001451303">
    <property type="component" value="Unassembled WGS sequence"/>
</dbReference>
<comment type="caution">
    <text evidence="2">The sequence shown here is derived from an EMBL/GenBank/DDBJ whole genome shotgun (WGS) entry which is preliminary data.</text>
</comment>
<accession>A0ABR3DR22</accession>
<keyword evidence="3" id="KW-1185">Reference proteome</keyword>
<keyword evidence="1" id="KW-0812">Transmembrane</keyword>
<dbReference type="EMBL" id="JAVLET010000001">
    <property type="protein sequence ID" value="KAL0474763.1"/>
    <property type="molecule type" value="Genomic_DNA"/>
</dbReference>
<sequence>KNYTNFIILGLPLIVIIANIQTTINITISAVLKIFYIYFPFRSEVITIYILNPQL</sequence>
<reference evidence="2 3" key="1">
    <citation type="submission" date="2023-09" db="EMBL/GenBank/DDBJ databases">
        <title>Multi-omics analysis of a traditional fermented food reveals byproduct-associated fungal strains for waste-to-food upcycling.</title>
        <authorList>
            <consortium name="Lawrence Berkeley National Laboratory"/>
            <person name="Rekdal V.M."/>
            <person name="Villalobos-Escobedo J.M."/>
            <person name="Rodriguez-Valeron N."/>
            <person name="Garcia M.O."/>
            <person name="Vasquez D.P."/>
            <person name="Damayanti I."/>
            <person name="Sorensen P.M."/>
            <person name="Baidoo E.E."/>
            <person name="De Carvalho A.C."/>
            <person name="Riley R."/>
            <person name="Lipzen A."/>
            <person name="He G."/>
            <person name="Yan M."/>
            <person name="Haridas S."/>
            <person name="Daum C."/>
            <person name="Yoshinaga Y."/>
            <person name="Ng V."/>
            <person name="Grigoriev I.V."/>
            <person name="Munk R."/>
            <person name="Nuraida L."/>
            <person name="Wijaya C.H."/>
            <person name="Morales P.-C."/>
            <person name="Keasling J.D."/>
        </authorList>
    </citation>
    <scope>NUCLEOTIDE SEQUENCE [LARGE SCALE GENOMIC DNA]</scope>
    <source>
        <strain evidence="2 3">FGSC 2613</strain>
    </source>
</reference>
<feature type="non-terminal residue" evidence="2">
    <location>
        <position position="1"/>
    </location>
</feature>
<gene>
    <name evidence="2" type="ORF">QR685DRAFT_434269</name>
</gene>
<evidence type="ECO:0000313" key="2">
    <source>
        <dbReference type="EMBL" id="KAL0474763.1"/>
    </source>
</evidence>
<evidence type="ECO:0000256" key="1">
    <source>
        <dbReference type="SAM" id="Phobius"/>
    </source>
</evidence>
<evidence type="ECO:0000313" key="3">
    <source>
        <dbReference type="Proteomes" id="UP001451303"/>
    </source>
</evidence>